<evidence type="ECO:0000256" key="8">
    <source>
        <dbReference type="ARBA" id="ARBA00022553"/>
    </source>
</evidence>
<dbReference type="SUPFAM" id="SSF47336">
    <property type="entry name" value="ACP-like"/>
    <property type="match status" value="1"/>
</dbReference>
<dbReference type="Gene3D" id="3.30.300.30">
    <property type="match status" value="1"/>
</dbReference>
<dbReference type="Gene3D" id="3.40.50.720">
    <property type="entry name" value="NAD(P)-binding Rossmann-like Domain"/>
    <property type="match status" value="1"/>
</dbReference>
<comment type="catalytic activity">
    <reaction evidence="16">
        <text>(S)-2-amino-6-oxohexanoate + NAD(+) + H2O = L-2-aminoadipate + NADH + 2 H(+)</text>
        <dbReference type="Rhea" id="RHEA:12308"/>
        <dbReference type="ChEBI" id="CHEBI:15377"/>
        <dbReference type="ChEBI" id="CHEBI:15378"/>
        <dbReference type="ChEBI" id="CHEBI:57540"/>
        <dbReference type="ChEBI" id="CHEBI:57945"/>
        <dbReference type="ChEBI" id="CHEBI:58321"/>
        <dbReference type="ChEBI" id="CHEBI:58672"/>
        <dbReference type="EC" id="1.2.1.31"/>
    </reaction>
</comment>
<reference evidence="19 20" key="1">
    <citation type="submission" date="2024-02" db="EMBL/GenBank/DDBJ databases">
        <title>Discinaceae phylogenomics.</title>
        <authorList>
            <person name="Dirks A.C."/>
            <person name="James T.Y."/>
        </authorList>
    </citation>
    <scope>NUCLEOTIDE SEQUENCE [LARGE SCALE GENOMIC DNA]</scope>
    <source>
        <strain evidence="19 20">ACD0624</strain>
    </source>
</reference>
<keyword evidence="7" id="KW-0596">Phosphopantetheine</keyword>
<comment type="caution">
    <text evidence="19">The sequence shown here is derived from an EMBL/GenBank/DDBJ whole genome shotgun (WGS) entry which is preliminary data.</text>
</comment>
<dbReference type="InterPro" id="IPR045851">
    <property type="entry name" value="AMP-bd_C_sf"/>
</dbReference>
<dbReference type="SMART" id="SM00823">
    <property type="entry name" value="PKS_PP"/>
    <property type="match status" value="1"/>
</dbReference>
<protein>
    <recommendedName>
        <fullName evidence="14">Alpha-aminoadipate reductase</fullName>
        <ecNumber evidence="6">1.2.1.31</ecNumber>
        <ecNumber evidence="5">1.2.1.95</ecNumber>
    </recommendedName>
    <alternativeName>
        <fullName evidence="13">L-aminoadipate-semialdehyde dehydrogenase</fullName>
    </alternativeName>
</protein>
<feature type="domain" description="Carrier" evidence="18">
    <location>
        <begin position="893"/>
        <end position="970"/>
    </location>
</feature>
<evidence type="ECO:0000256" key="9">
    <source>
        <dbReference type="ARBA" id="ARBA00022605"/>
    </source>
</evidence>
<dbReference type="GO" id="GO:0016491">
    <property type="term" value="F:oxidoreductase activity"/>
    <property type="evidence" value="ECO:0007669"/>
    <property type="project" value="UniProtKB-KW"/>
</dbReference>
<dbReference type="NCBIfam" id="TIGR01746">
    <property type="entry name" value="Thioester-redct"/>
    <property type="match status" value="1"/>
</dbReference>
<dbReference type="InterPro" id="IPR010080">
    <property type="entry name" value="Thioester_reductase-like_dom"/>
</dbReference>
<comment type="function">
    <text evidence="2">Catalyzes the activation of alpha-aminoadipate by ATP-dependent adenylation and the reduction of activated alpha-aminoadipate by NADPH. The activated alpha-aminoadipate is bound to the phosphopantheinyl group of the enzyme itself before it is reduced to (S)-2-amino-6-oxohexanoate.</text>
</comment>
<dbReference type="InterPro" id="IPR020845">
    <property type="entry name" value="AMP-binding_CS"/>
</dbReference>
<evidence type="ECO:0000256" key="14">
    <source>
        <dbReference type="ARBA" id="ARBA00032195"/>
    </source>
</evidence>
<evidence type="ECO:0000313" key="20">
    <source>
        <dbReference type="Proteomes" id="UP001447188"/>
    </source>
</evidence>
<evidence type="ECO:0000256" key="17">
    <source>
        <dbReference type="ARBA" id="ARBA00049537"/>
    </source>
</evidence>
<dbReference type="InterPro" id="IPR006162">
    <property type="entry name" value="Ppantetheine_attach_site"/>
</dbReference>
<dbReference type="Pfam" id="PF00550">
    <property type="entry name" value="PP-binding"/>
    <property type="match status" value="1"/>
</dbReference>
<sequence length="1445" mass="157258">MTPAPDSLEARLARWEEQLRSLTTQSLTTDYVRPDPPRILEAVHSVAASDETRQALLQLGILDGSNPVSPFTVLLAAFAVLAFRLTGDEDISLGTTAETKEPFVLRLPVTGTTTFVELLKRVKELELRGAADSVPFADLVAHLQAKSKSATPPVLYNLSLYHAPDAPPKQLLSTHSLSTDLSIYVEHSSPASTSSLRYVPQFSASSSSSPLPQLPPITLSAHYNQLIFSSARISAVLDQLLSIVVTGARNPEIPVGHIPLKTPAQDSVLPDPTQDLNWGGFRGAIHDIFSANAAKHPDRECVVETASIYDESGKKTRVFTYKQIDEASNILAHHFLAKGVRQGDVVMVYAHRGVDLVIAVMGVLKAGATFSVIDPAYPPSRQNIYLDVAKPRALVVIEKAGKLSDLVREYLSNKLAILTEIPALAIQDDGTLIGGQVDGKDVLSDQVALKAQGTGVVVGPDSTPTLSFTSGSEGIPKGVRGRHFSLTYYFPWMASTFGLSENDRFTMLSGIAHDPIQRDIFTPLFLGARLLVPTADDIGTPGRLAEWMAENGATITHLTPAMGQLLSAQATKEIPSLHHAFFVGDILTKRDCLRLQSLARNVAVVNMYGTTETQRAVSYFEVPSLNTNATFSQSQKDVIAAGKGMLDVQLLVVNRHNRAQICGIGEIGEIYVRAGGLAEGYLRLPEMTATKFIKNWYVSEDHWANNTTATKDEKPWHEFFMGPRDRLYRTGDLGRYTPDGNVECSGRADDQVKIRGFRIELGEIDTHLSQHPLVRENITLVRRDKDEEPTLVSYIVPLQGDALSVLMTADEEDGADEIVRGLRKYRKLIREVREYLKGRLPSYAIPTVIVPLSKLPLNPNGKIDKPALPFPDTAQLAAAAALRRKSVDEGVASLLTPVQMELSAIWTDLLTHAGEAITPASNFFDLGGHSILATRMIFEVRKKFVADVALGAIFKYPTLGALAAEIERLRGNGEVKIEQFVGDESAEKKAEAEAEVVRARGEDYAADARELVKALPGSFPSMGSLEGLATVFLTGATGFLGVFLLRELLGRTSPAVGKVFLHVRAKDKTKALDRVRTSCEAYGVWEDSWSGRVECMTGELGSEKLGVGEEDWKKLVDEVDVVIHNGAQVHWVYPYSKLRPANITGTVDTLLLCASGKPKSFAFVSSTSVLDSDHYVKLSDTIMENGGSGVPESDDLEGSAYDLDTGYGQSKWAGEYIVREAGRRGLDGCIIRPGYVVGDSKTGVTNTDDFLIRMIKGCAQLGQMPDIYNTVNMVPVDHVARVVVACAFTPPTRPLSVAHVTSHPRLSFTEFLGTLKTFGYEVEKVDYIPWRIALETHVVEKSKDNALFPLLHFVLDNLPSSSKAPELDDTNAVTSLRHDQLWTGEDWTAGAGVSVEQMGIYLAYLVALGFLPPPQGTGEMTLPHVELSERAKKSLGTVGGRGGTV</sequence>
<dbReference type="InterPro" id="IPR013120">
    <property type="entry name" value="FAR_NAD-bd"/>
</dbReference>
<dbReference type="PANTHER" id="PTHR44845:SF1">
    <property type="entry name" value="L-2-AMINOADIPATE REDUCTASE"/>
    <property type="match status" value="1"/>
</dbReference>
<dbReference type="InterPro" id="IPR020806">
    <property type="entry name" value="PKS_PP-bd"/>
</dbReference>
<evidence type="ECO:0000256" key="6">
    <source>
        <dbReference type="ARBA" id="ARBA00013073"/>
    </source>
</evidence>
<name>A0ABR3GLI4_9PEZI</name>
<dbReference type="SUPFAM" id="SSF51735">
    <property type="entry name" value="NAD(P)-binding Rossmann-fold domains"/>
    <property type="match status" value="1"/>
</dbReference>
<dbReference type="InterPro" id="IPR036736">
    <property type="entry name" value="ACP-like_sf"/>
</dbReference>
<dbReference type="PROSITE" id="PS50075">
    <property type="entry name" value="CARRIER"/>
    <property type="match status" value="1"/>
</dbReference>
<dbReference type="EC" id="1.2.1.31" evidence="6"/>
<keyword evidence="12" id="KW-0457">Lysine biosynthesis</keyword>
<comment type="cofactor">
    <cofactor evidence="1">
        <name>pantetheine 4'-phosphate</name>
        <dbReference type="ChEBI" id="CHEBI:47942"/>
    </cofactor>
</comment>
<proteinExistence type="inferred from homology"/>
<evidence type="ECO:0000256" key="2">
    <source>
        <dbReference type="ARBA" id="ARBA00003499"/>
    </source>
</evidence>
<evidence type="ECO:0000256" key="1">
    <source>
        <dbReference type="ARBA" id="ARBA00001957"/>
    </source>
</evidence>
<comment type="catalytic activity">
    <reaction evidence="15">
        <text>(S)-2-amino-6-oxohexanoate + AMP + diphosphate + NADP(+) = L-2-aminoadipate + ATP + NADPH + H(+)</text>
        <dbReference type="Rhea" id="RHEA:46936"/>
        <dbReference type="ChEBI" id="CHEBI:15378"/>
        <dbReference type="ChEBI" id="CHEBI:30616"/>
        <dbReference type="ChEBI" id="CHEBI:33019"/>
        <dbReference type="ChEBI" id="CHEBI:57783"/>
        <dbReference type="ChEBI" id="CHEBI:58321"/>
        <dbReference type="ChEBI" id="CHEBI:58349"/>
        <dbReference type="ChEBI" id="CHEBI:58672"/>
        <dbReference type="ChEBI" id="CHEBI:456215"/>
        <dbReference type="EC" id="1.2.1.95"/>
    </reaction>
</comment>
<keyword evidence="9" id="KW-0028">Amino-acid biosynthesis</keyword>
<evidence type="ECO:0000256" key="16">
    <source>
        <dbReference type="ARBA" id="ARBA00048414"/>
    </source>
</evidence>
<dbReference type="Gene3D" id="3.30.559.30">
    <property type="entry name" value="Nonribosomal peptide synthetase, condensation domain"/>
    <property type="match status" value="1"/>
</dbReference>
<evidence type="ECO:0000256" key="13">
    <source>
        <dbReference type="ARBA" id="ARBA00031335"/>
    </source>
</evidence>
<keyword evidence="8" id="KW-0597">Phosphoprotein</keyword>
<gene>
    <name evidence="19" type="primary">LYS2</name>
    <name evidence="19" type="ORF">Q9L58_004373</name>
</gene>
<dbReference type="EC" id="1.2.1.95" evidence="5"/>
<dbReference type="Proteomes" id="UP001447188">
    <property type="component" value="Unassembled WGS sequence"/>
</dbReference>
<evidence type="ECO:0000256" key="15">
    <source>
        <dbReference type="ARBA" id="ARBA00048260"/>
    </source>
</evidence>
<evidence type="ECO:0000256" key="4">
    <source>
        <dbReference type="ARBA" id="ARBA00006432"/>
    </source>
</evidence>
<dbReference type="Pfam" id="PF00501">
    <property type="entry name" value="AMP-binding"/>
    <property type="match status" value="1"/>
</dbReference>
<dbReference type="InterPro" id="IPR042099">
    <property type="entry name" value="ANL_N_sf"/>
</dbReference>
<dbReference type="PROSITE" id="PS00012">
    <property type="entry name" value="PHOSPHOPANTETHEINE"/>
    <property type="match status" value="1"/>
</dbReference>
<dbReference type="InterPro" id="IPR010071">
    <property type="entry name" value="AA_adenyl_dom"/>
</dbReference>
<evidence type="ECO:0000256" key="10">
    <source>
        <dbReference type="ARBA" id="ARBA00022857"/>
    </source>
</evidence>
<comment type="pathway">
    <text evidence="3">Amino-acid biosynthesis; L-lysine biosynthesis via AAA pathway; L-lysine from L-alpha-aminoadipate (fungal route): step 1/3.</text>
</comment>
<dbReference type="EMBL" id="JBBBZM010000046">
    <property type="protein sequence ID" value="KAL0636642.1"/>
    <property type="molecule type" value="Genomic_DNA"/>
</dbReference>
<organism evidence="19 20">
    <name type="scientific">Discina gigas</name>
    <dbReference type="NCBI Taxonomy" id="1032678"/>
    <lineage>
        <taxon>Eukaryota</taxon>
        <taxon>Fungi</taxon>
        <taxon>Dikarya</taxon>
        <taxon>Ascomycota</taxon>
        <taxon>Pezizomycotina</taxon>
        <taxon>Pezizomycetes</taxon>
        <taxon>Pezizales</taxon>
        <taxon>Discinaceae</taxon>
        <taxon>Discina</taxon>
    </lineage>
</organism>
<dbReference type="CDD" id="cd05235">
    <property type="entry name" value="SDR_e1"/>
    <property type="match status" value="1"/>
</dbReference>
<dbReference type="SUPFAM" id="SSF52777">
    <property type="entry name" value="CoA-dependent acyltransferases"/>
    <property type="match status" value="1"/>
</dbReference>
<dbReference type="Gene3D" id="1.10.1200.10">
    <property type="entry name" value="ACP-like"/>
    <property type="match status" value="1"/>
</dbReference>
<evidence type="ECO:0000256" key="7">
    <source>
        <dbReference type="ARBA" id="ARBA00022450"/>
    </source>
</evidence>
<dbReference type="PROSITE" id="PS00455">
    <property type="entry name" value="AMP_BINDING"/>
    <property type="match status" value="1"/>
</dbReference>
<keyword evidence="10" id="KW-0521">NADP</keyword>
<keyword evidence="20" id="KW-1185">Reference proteome</keyword>
<dbReference type="InterPro" id="IPR009081">
    <property type="entry name" value="PP-bd_ACP"/>
</dbReference>
<accession>A0ABR3GLI4</accession>
<dbReference type="PIRSF" id="PIRSF001617">
    <property type="entry name" value="Alpha-AR"/>
    <property type="match status" value="1"/>
</dbReference>
<dbReference type="SUPFAM" id="SSF56801">
    <property type="entry name" value="Acetyl-CoA synthetase-like"/>
    <property type="match status" value="1"/>
</dbReference>
<dbReference type="Pfam" id="PF07993">
    <property type="entry name" value="NAD_binding_4"/>
    <property type="match status" value="1"/>
</dbReference>
<dbReference type="InterPro" id="IPR036291">
    <property type="entry name" value="NAD(P)-bd_dom_sf"/>
</dbReference>
<comment type="catalytic activity">
    <reaction evidence="17">
        <text>(S)-2-amino-6-oxohexanoate + NADP(+) + H2O = L-2-aminoadipate + NADPH + 2 H(+)</text>
        <dbReference type="Rhea" id="RHEA:12304"/>
        <dbReference type="ChEBI" id="CHEBI:15377"/>
        <dbReference type="ChEBI" id="CHEBI:15378"/>
        <dbReference type="ChEBI" id="CHEBI:57783"/>
        <dbReference type="ChEBI" id="CHEBI:58321"/>
        <dbReference type="ChEBI" id="CHEBI:58349"/>
        <dbReference type="ChEBI" id="CHEBI:58672"/>
        <dbReference type="EC" id="1.2.1.31"/>
    </reaction>
</comment>
<dbReference type="PANTHER" id="PTHR44845">
    <property type="entry name" value="CARRIER DOMAIN-CONTAINING PROTEIN"/>
    <property type="match status" value="1"/>
</dbReference>
<dbReference type="NCBIfam" id="TIGR03443">
    <property type="entry name" value="alpha_am_amid"/>
    <property type="match status" value="1"/>
</dbReference>
<evidence type="ECO:0000256" key="5">
    <source>
        <dbReference type="ARBA" id="ARBA00012913"/>
    </source>
</evidence>
<dbReference type="InterPro" id="IPR000873">
    <property type="entry name" value="AMP-dep_synth/lig_dom"/>
</dbReference>
<evidence type="ECO:0000256" key="11">
    <source>
        <dbReference type="ARBA" id="ARBA00023002"/>
    </source>
</evidence>
<dbReference type="InterPro" id="IPR014397">
    <property type="entry name" value="Lys2"/>
</dbReference>
<keyword evidence="11 19" id="KW-0560">Oxidoreductase</keyword>
<dbReference type="NCBIfam" id="TIGR01733">
    <property type="entry name" value="AA-adenyl-dom"/>
    <property type="match status" value="1"/>
</dbReference>
<evidence type="ECO:0000256" key="3">
    <source>
        <dbReference type="ARBA" id="ARBA00004827"/>
    </source>
</evidence>
<comment type="similarity">
    <text evidence="4">Belongs to the ATP-dependent AMP-binding enzyme family.</text>
</comment>
<dbReference type="Gene3D" id="3.40.50.12780">
    <property type="entry name" value="N-terminal domain of ligase-like"/>
    <property type="match status" value="1"/>
</dbReference>
<evidence type="ECO:0000259" key="18">
    <source>
        <dbReference type="PROSITE" id="PS50075"/>
    </source>
</evidence>
<evidence type="ECO:0000256" key="12">
    <source>
        <dbReference type="ARBA" id="ARBA00023154"/>
    </source>
</evidence>
<evidence type="ECO:0000313" key="19">
    <source>
        <dbReference type="EMBL" id="KAL0636642.1"/>
    </source>
</evidence>